<keyword evidence="9" id="KW-0539">Nucleus</keyword>
<dbReference type="AlphaFoldDB" id="A0A915PXQ2"/>
<dbReference type="PROSITE" id="PS01175">
    <property type="entry name" value="RIBONUCLEASE_II"/>
    <property type="match status" value="1"/>
</dbReference>
<evidence type="ECO:0000313" key="15">
    <source>
        <dbReference type="WBParaSite" id="sdigi.contig427.g8241.t1"/>
    </source>
</evidence>
<evidence type="ECO:0000256" key="12">
    <source>
        <dbReference type="RuleBase" id="RU003901"/>
    </source>
</evidence>
<dbReference type="WBParaSite" id="sdigi.contig427.g8241.t1">
    <property type="protein sequence ID" value="sdigi.contig427.g8241.t1"/>
    <property type="gene ID" value="sdigi.contig427.g8241"/>
</dbReference>
<dbReference type="GO" id="GO:0071031">
    <property type="term" value="P:nuclear mRNA surveillance of mRNA 3'-end processing"/>
    <property type="evidence" value="ECO:0007669"/>
    <property type="project" value="TreeGrafter"/>
</dbReference>
<keyword evidence="8" id="KW-0694">RNA-binding</keyword>
<evidence type="ECO:0000256" key="2">
    <source>
        <dbReference type="ARBA" id="ARBA00005785"/>
    </source>
</evidence>
<dbReference type="PANTHER" id="PTHR23355:SF35">
    <property type="entry name" value="EXOSOME COMPLEX EXONUCLEASE RRP44"/>
    <property type="match status" value="1"/>
</dbReference>
<evidence type="ECO:0000313" key="14">
    <source>
        <dbReference type="Proteomes" id="UP000887581"/>
    </source>
</evidence>
<evidence type="ECO:0000256" key="1">
    <source>
        <dbReference type="ARBA" id="ARBA00004123"/>
    </source>
</evidence>
<dbReference type="InterPro" id="IPR001900">
    <property type="entry name" value="RNase_II/R"/>
</dbReference>
<keyword evidence="4" id="KW-0540">Nuclease</keyword>
<sequence length="1086" mass="123428">MPQDVPFSTTYISCPLDPKKTLGIKLPYLVMIIKNMKKYFTFEVQVLDDKGVKRRFRASNFQSNTRVKPFICTMPMRLDEGWNQIQFNLADFTKRAYGTAYLETLRIQIHANCRIRRIYFADRLYSEDELPAEFKLYLPIKSGTQGAGSSPTSDDDPTVATRVHEQYLRNDIGCGLDSCRNCQPIEGHSLSDLSVQISSVVPVNHAIILDSSAIIRFHHLFDNLKFTNIVITQTVWEDVKKSSPPSYKSIYELCYESTDRKIYVFMDDFHHETHLDRITGESEEDRLTRSLIICAKYYQDHWKEFPINPILICGTTAAKDRLKKQFENVFTLQEYVEGMEDNADLLEKLVAYSAESKNQGRILFPEHLAHDVIQNGIRNGKFKKATFQVSRENYMEAHVHVDEGTTWFIQGRVNMNRAVNGDTVAVELLPDSEWTCPQKVIRLRDVEEIELKDAVDKEDDNDVEAADSKKARLEDKVPSARVVGIVKRNWRQYCGMILQPAVKDSTRVLFCAAERLIPRIRIETRQAERLRGKRIIVAIDNWPRDSRYPVGHYVRSIGEVGDRETENEVLLLEHDVPHGPFSEAVLVCLPELPWHAPDESHRKDLRSLTICSVDPPGCTDIDDAFHCRQIASDRYEFLIIHEALFPVGVHIADVSHFVRPDTAMDAEAAYRGTTVYLCDKRIDMLPELLSSDLCSLRENVDRLAFSVIWTLTSDADIISVKFHKSLIRSSAALTYEQAQNKIDDPSLSDPLTVGLRTLLALSKKLKSKRHANGALTLASSEIRFSIDSETKEPISLQEKKMLATNNMVEEFMLLANISVAERITADFPDCALLRRHPVPPEENYKPVVDMAKIKGFKMNVESGKALAESLDKAVDPSNAMLNTLFRMLTTRCMTQAVYFSSGSLPTEQYVHFGLAAPIYTHFTSPIRRYADIMVHRLLAASICADSTFSEMLKSDLVTKIANNLNYRHKQAQYAGRASILLNTLLYFKGRTEIHDGFVMGIRKNGIQVFVPVYGFESIVVFPSGSKYQVMEDSLIAEGVEVRSFQKITVKLSLDEADVQHVRLDMKLVSPKIPGFSVDYILSAPEE</sequence>
<organism evidence="14 15">
    <name type="scientific">Setaria digitata</name>
    <dbReference type="NCBI Taxonomy" id="48799"/>
    <lineage>
        <taxon>Eukaryota</taxon>
        <taxon>Metazoa</taxon>
        <taxon>Ecdysozoa</taxon>
        <taxon>Nematoda</taxon>
        <taxon>Chromadorea</taxon>
        <taxon>Rhabditida</taxon>
        <taxon>Spirurina</taxon>
        <taxon>Spiruromorpha</taxon>
        <taxon>Filarioidea</taxon>
        <taxon>Setariidae</taxon>
        <taxon>Setaria</taxon>
    </lineage>
</organism>
<reference evidence="15" key="1">
    <citation type="submission" date="2022-11" db="UniProtKB">
        <authorList>
            <consortium name="WormBaseParasite"/>
        </authorList>
    </citation>
    <scope>IDENTIFICATION</scope>
</reference>
<dbReference type="Pfam" id="PF05018">
    <property type="entry name" value="CFA20_dom"/>
    <property type="match status" value="1"/>
</dbReference>
<dbReference type="InterPro" id="IPR022966">
    <property type="entry name" value="RNase_II/R_CS"/>
</dbReference>
<dbReference type="FunFam" id="2.40.50.700:FF:000001">
    <property type="entry name" value="Exosome complex exonuclease exoribonuclease (Rrp44)"/>
    <property type="match status" value="1"/>
</dbReference>
<keyword evidence="14" id="KW-1185">Reference proteome</keyword>
<dbReference type="GO" id="GO:0003723">
    <property type="term" value="F:RNA binding"/>
    <property type="evidence" value="ECO:0007669"/>
    <property type="project" value="UniProtKB-KW"/>
</dbReference>
<dbReference type="InterPro" id="IPR050180">
    <property type="entry name" value="RNR_Ribonuclease"/>
</dbReference>
<keyword evidence="6" id="KW-0271">Exosome</keyword>
<evidence type="ECO:0000256" key="6">
    <source>
        <dbReference type="ARBA" id="ARBA00022835"/>
    </source>
</evidence>
<evidence type="ECO:0000256" key="8">
    <source>
        <dbReference type="ARBA" id="ARBA00022884"/>
    </source>
</evidence>
<dbReference type="InterPro" id="IPR012340">
    <property type="entry name" value="NA-bd_OB-fold"/>
</dbReference>
<comment type="subcellular location">
    <subcellularLocation>
        <location evidence="1">Nucleus</location>
    </subcellularLocation>
</comment>
<dbReference type="SUPFAM" id="SSF50249">
    <property type="entry name" value="Nucleic acid-binding proteins"/>
    <property type="match status" value="3"/>
</dbReference>
<keyword evidence="5" id="KW-0378">Hydrolase</keyword>
<protein>
    <recommendedName>
        <fullName evidence="10">Protein DIS3 homolog</fullName>
    </recommendedName>
    <alternativeName>
        <fullName evidence="11">Ribosomal RNA-processing protein 44</fullName>
    </alternativeName>
</protein>
<dbReference type="GO" id="GO:0016075">
    <property type="term" value="P:rRNA catabolic process"/>
    <property type="evidence" value="ECO:0007669"/>
    <property type="project" value="TreeGrafter"/>
</dbReference>
<dbReference type="GO" id="GO:0000175">
    <property type="term" value="F:3'-5'-RNA exonuclease activity"/>
    <property type="evidence" value="ECO:0007669"/>
    <property type="project" value="TreeGrafter"/>
</dbReference>
<evidence type="ECO:0000259" key="13">
    <source>
        <dbReference type="SMART" id="SM00955"/>
    </source>
</evidence>
<dbReference type="GO" id="GO:0000176">
    <property type="term" value="C:nuclear exosome (RNase complex)"/>
    <property type="evidence" value="ECO:0007669"/>
    <property type="project" value="UniProtKB-ARBA"/>
</dbReference>
<name>A0A915PXQ2_9BILA</name>
<evidence type="ECO:0000256" key="11">
    <source>
        <dbReference type="ARBA" id="ARBA00077930"/>
    </source>
</evidence>
<evidence type="ECO:0000256" key="9">
    <source>
        <dbReference type="ARBA" id="ARBA00023242"/>
    </source>
</evidence>
<proteinExistence type="inferred from homology"/>
<evidence type="ECO:0000256" key="3">
    <source>
        <dbReference type="ARBA" id="ARBA00022552"/>
    </source>
</evidence>
<dbReference type="Proteomes" id="UP000887581">
    <property type="component" value="Unplaced"/>
</dbReference>
<dbReference type="GO" id="GO:0004519">
    <property type="term" value="F:endonuclease activity"/>
    <property type="evidence" value="ECO:0007669"/>
    <property type="project" value="TreeGrafter"/>
</dbReference>
<keyword evidence="3" id="KW-0698">rRNA processing</keyword>
<accession>A0A915PXQ2</accession>
<dbReference type="Gene3D" id="3.40.50.1010">
    <property type="entry name" value="5'-nuclease"/>
    <property type="match status" value="1"/>
</dbReference>
<dbReference type="CDD" id="cd09862">
    <property type="entry name" value="PIN_Rrp44-like"/>
    <property type="match status" value="1"/>
</dbReference>
<dbReference type="GO" id="GO:0006364">
    <property type="term" value="P:rRNA processing"/>
    <property type="evidence" value="ECO:0007669"/>
    <property type="project" value="UniProtKB-KW"/>
</dbReference>
<dbReference type="Pfam" id="PF00773">
    <property type="entry name" value="RNB"/>
    <property type="match status" value="1"/>
</dbReference>
<evidence type="ECO:0000256" key="4">
    <source>
        <dbReference type="ARBA" id="ARBA00022722"/>
    </source>
</evidence>
<keyword evidence="7" id="KW-0269">Exonuclease</keyword>
<dbReference type="SMART" id="SM00955">
    <property type="entry name" value="RNB"/>
    <property type="match status" value="1"/>
</dbReference>
<dbReference type="GO" id="GO:0000177">
    <property type="term" value="C:cytoplasmic exosome (RNase complex)"/>
    <property type="evidence" value="ECO:0007669"/>
    <property type="project" value="TreeGrafter"/>
</dbReference>
<dbReference type="InterPro" id="IPR041505">
    <property type="entry name" value="Dis3_CSD2"/>
</dbReference>
<evidence type="ECO:0000256" key="7">
    <source>
        <dbReference type="ARBA" id="ARBA00022839"/>
    </source>
</evidence>
<dbReference type="Pfam" id="PF17216">
    <property type="entry name" value="Rrp44_CSD1"/>
    <property type="match status" value="1"/>
</dbReference>
<comment type="similarity">
    <text evidence="2 12">Belongs to the RNR ribonuclease family.</text>
</comment>
<feature type="domain" description="RNB" evidence="13">
    <location>
        <begin position="602"/>
        <end position="944"/>
    </location>
</feature>
<dbReference type="Gene3D" id="2.40.50.700">
    <property type="match status" value="1"/>
</dbReference>
<dbReference type="InterPro" id="IPR007714">
    <property type="entry name" value="CFA20_dom"/>
</dbReference>
<evidence type="ECO:0000256" key="10">
    <source>
        <dbReference type="ARBA" id="ARBA00077221"/>
    </source>
</evidence>
<dbReference type="PANTHER" id="PTHR23355">
    <property type="entry name" value="RIBONUCLEASE"/>
    <property type="match status" value="1"/>
</dbReference>
<dbReference type="Gene3D" id="2.40.50.690">
    <property type="match status" value="1"/>
</dbReference>
<evidence type="ECO:0000256" key="5">
    <source>
        <dbReference type="ARBA" id="ARBA00022801"/>
    </source>
</evidence>
<dbReference type="Pfam" id="PF17849">
    <property type="entry name" value="OB_Dis3"/>
    <property type="match status" value="1"/>
</dbReference>
<dbReference type="Gene3D" id="2.40.50.140">
    <property type="entry name" value="Nucleic acid-binding proteins"/>
    <property type="match status" value="1"/>
</dbReference>
<dbReference type="InterPro" id="IPR033771">
    <property type="entry name" value="Rrp44_CSD1"/>
</dbReference>